<dbReference type="STRING" id="1890683.A0A427YD37"/>
<evidence type="ECO:0000256" key="6">
    <source>
        <dbReference type="RuleBase" id="RU003560"/>
    </source>
</evidence>
<keyword evidence="5 6" id="KW-0663">Pyridoxal phosphate</keyword>
<dbReference type="InterPro" id="IPR015424">
    <property type="entry name" value="PyrdxlP-dep_Trfase"/>
</dbReference>
<evidence type="ECO:0008006" key="10">
    <source>
        <dbReference type="Google" id="ProtNLM"/>
    </source>
</evidence>
<dbReference type="InterPro" id="IPR015421">
    <property type="entry name" value="PyrdxlP-dep_Trfase_major"/>
</dbReference>
<protein>
    <recommendedName>
        <fullName evidence="10">4-aminobutyrate transaminase</fullName>
    </recommendedName>
</protein>
<dbReference type="Pfam" id="PF00202">
    <property type="entry name" value="Aminotran_3"/>
    <property type="match status" value="1"/>
</dbReference>
<dbReference type="CDD" id="cd00610">
    <property type="entry name" value="OAT_like"/>
    <property type="match status" value="1"/>
</dbReference>
<dbReference type="InterPro" id="IPR049704">
    <property type="entry name" value="Aminotrans_3_PPA_site"/>
</dbReference>
<gene>
    <name evidence="8" type="ORF">EHS25_002755</name>
</gene>
<evidence type="ECO:0000256" key="2">
    <source>
        <dbReference type="ARBA" id="ARBA00008954"/>
    </source>
</evidence>
<keyword evidence="9" id="KW-1185">Reference proteome</keyword>
<dbReference type="GO" id="GO:0008483">
    <property type="term" value="F:transaminase activity"/>
    <property type="evidence" value="ECO:0007669"/>
    <property type="project" value="UniProtKB-KW"/>
</dbReference>
<evidence type="ECO:0000256" key="7">
    <source>
        <dbReference type="SAM" id="MobiDB-lite"/>
    </source>
</evidence>
<dbReference type="InterPro" id="IPR005814">
    <property type="entry name" value="Aminotrans_3"/>
</dbReference>
<keyword evidence="4" id="KW-0808">Transferase</keyword>
<comment type="caution">
    <text evidence="8">The sequence shown here is derived from an EMBL/GenBank/DDBJ whole genome shotgun (WGS) entry which is preliminary data.</text>
</comment>
<dbReference type="InterPro" id="IPR050103">
    <property type="entry name" value="Class-III_PLP-dep_AT"/>
</dbReference>
<dbReference type="Proteomes" id="UP000279259">
    <property type="component" value="Unassembled WGS sequence"/>
</dbReference>
<accession>A0A427YD37</accession>
<dbReference type="OrthoDB" id="10260828at2759"/>
<comment type="cofactor">
    <cofactor evidence="1">
        <name>pyridoxal 5'-phosphate</name>
        <dbReference type="ChEBI" id="CHEBI:597326"/>
    </cofactor>
</comment>
<dbReference type="PANTHER" id="PTHR11986">
    <property type="entry name" value="AMINOTRANSFERASE CLASS III"/>
    <property type="match status" value="1"/>
</dbReference>
<keyword evidence="3" id="KW-0032">Aminotransferase</keyword>
<evidence type="ECO:0000313" key="8">
    <source>
        <dbReference type="EMBL" id="RSH89089.1"/>
    </source>
</evidence>
<dbReference type="EMBL" id="RSCD01000015">
    <property type="protein sequence ID" value="RSH89089.1"/>
    <property type="molecule type" value="Genomic_DNA"/>
</dbReference>
<comment type="similarity">
    <text evidence="2 6">Belongs to the class-III pyridoxal-phosphate-dependent aminotransferase family.</text>
</comment>
<dbReference type="AlphaFoldDB" id="A0A427YD37"/>
<dbReference type="SUPFAM" id="SSF53383">
    <property type="entry name" value="PLP-dependent transferases"/>
    <property type="match status" value="1"/>
</dbReference>
<sequence length="503" mass="54170">MFRSALPTSLRAVPRARIATTSLPLASTRALIATPNRTAQPALKQDTPDTDMPAPVRTTAQWADFGREHIGRGLGRLRDHVIVKGEGMELITADGERLLDFTAGIGVTNLGHCHPVVSAAAAEQVSSLVHMQCSIMFSAPYLQLIERLLPVMPHPSLDSFFFWNSGAEAVEAAIKLARQATGRQAIVCFQGGYHGRTMGSGAITRSKTIYTQGTGPLMGGVFATAYPYWHSLGVTSETPEAELVRLAEHHLDMLLRQQVAPNEVAAMIIEPVQGEGGYVPCPPAFLHHLRAVCDKHGILLIADEVQTGFFRTGKYFCVEHSGLRPDIMVFAKGVANGFPLSGIVSRKELMDKMDVGSLGGTYAGNAVACAAGVASQEVFQTGEIEANVAARSEQLYNALHALKASPKTGHLIAEIRGLGLMTAVEFRMPSDPLTLSGLAPNTHVPKDIGKRVQQYCLERNLVTLTTSCFDTIRFIPALIVSQEEMQKAIDIITAAVENVAREG</sequence>
<dbReference type="Gene3D" id="3.40.640.10">
    <property type="entry name" value="Type I PLP-dependent aspartate aminotransferase-like (Major domain)"/>
    <property type="match status" value="1"/>
</dbReference>
<dbReference type="Gene3D" id="3.90.1150.10">
    <property type="entry name" value="Aspartate Aminotransferase, domain 1"/>
    <property type="match status" value="1"/>
</dbReference>
<dbReference type="FunFam" id="3.40.640.10:FF:000013">
    <property type="entry name" value="4-aminobutyrate aminotransferase"/>
    <property type="match status" value="1"/>
</dbReference>
<evidence type="ECO:0000256" key="5">
    <source>
        <dbReference type="ARBA" id="ARBA00022898"/>
    </source>
</evidence>
<evidence type="ECO:0000256" key="1">
    <source>
        <dbReference type="ARBA" id="ARBA00001933"/>
    </source>
</evidence>
<reference evidence="8 9" key="1">
    <citation type="submission" date="2018-11" db="EMBL/GenBank/DDBJ databases">
        <title>Genome sequence of Saitozyma podzolica DSM 27192.</title>
        <authorList>
            <person name="Aliyu H."/>
            <person name="Gorte O."/>
            <person name="Ochsenreither K."/>
        </authorList>
    </citation>
    <scope>NUCLEOTIDE SEQUENCE [LARGE SCALE GENOMIC DNA]</scope>
    <source>
        <strain evidence="8 9">DSM 27192</strain>
    </source>
</reference>
<feature type="region of interest" description="Disordered" evidence="7">
    <location>
        <begin position="34"/>
        <end position="54"/>
    </location>
</feature>
<evidence type="ECO:0000256" key="3">
    <source>
        <dbReference type="ARBA" id="ARBA00022576"/>
    </source>
</evidence>
<dbReference type="PROSITE" id="PS00600">
    <property type="entry name" value="AA_TRANSFER_CLASS_3"/>
    <property type="match status" value="1"/>
</dbReference>
<evidence type="ECO:0000256" key="4">
    <source>
        <dbReference type="ARBA" id="ARBA00022679"/>
    </source>
</evidence>
<name>A0A427YD37_9TREE</name>
<evidence type="ECO:0000313" key="9">
    <source>
        <dbReference type="Proteomes" id="UP000279259"/>
    </source>
</evidence>
<organism evidence="8 9">
    <name type="scientific">Saitozyma podzolica</name>
    <dbReference type="NCBI Taxonomy" id="1890683"/>
    <lineage>
        <taxon>Eukaryota</taxon>
        <taxon>Fungi</taxon>
        <taxon>Dikarya</taxon>
        <taxon>Basidiomycota</taxon>
        <taxon>Agaricomycotina</taxon>
        <taxon>Tremellomycetes</taxon>
        <taxon>Tremellales</taxon>
        <taxon>Trimorphomycetaceae</taxon>
        <taxon>Saitozyma</taxon>
    </lineage>
</organism>
<dbReference type="GO" id="GO:0042802">
    <property type="term" value="F:identical protein binding"/>
    <property type="evidence" value="ECO:0007669"/>
    <property type="project" value="TreeGrafter"/>
</dbReference>
<dbReference type="InterPro" id="IPR015422">
    <property type="entry name" value="PyrdxlP-dep_Trfase_small"/>
</dbReference>
<proteinExistence type="inferred from homology"/>
<dbReference type="GO" id="GO:0030170">
    <property type="term" value="F:pyridoxal phosphate binding"/>
    <property type="evidence" value="ECO:0007669"/>
    <property type="project" value="InterPro"/>
</dbReference>
<dbReference type="PIRSF" id="PIRSF000521">
    <property type="entry name" value="Transaminase_4ab_Lys_Orn"/>
    <property type="match status" value="1"/>
</dbReference>